<evidence type="ECO:0000313" key="3">
    <source>
        <dbReference type="EMBL" id="EAS02350.3"/>
    </source>
</evidence>
<dbReference type="InParanoid" id="Q240R4"/>
<feature type="compositionally biased region" description="Polar residues" evidence="2">
    <location>
        <begin position="79"/>
        <end position="98"/>
    </location>
</feature>
<organism evidence="3 4">
    <name type="scientific">Tetrahymena thermophila (strain SB210)</name>
    <dbReference type="NCBI Taxonomy" id="312017"/>
    <lineage>
        <taxon>Eukaryota</taxon>
        <taxon>Sar</taxon>
        <taxon>Alveolata</taxon>
        <taxon>Ciliophora</taxon>
        <taxon>Intramacronucleata</taxon>
        <taxon>Oligohymenophorea</taxon>
        <taxon>Hymenostomatida</taxon>
        <taxon>Tetrahymenina</taxon>
        <taxon>Tetrahymenidae</taxon>
        <taxon>Tetrahymena</taxon>
    </lineage>
</organism>
<evidence type="ECO:0000256" key="2">
    <source>
        <dbReference type="SAM" id="MobiDB-lite"/>
    </source>
</evidence>
<evidence type="ECO:0000256" key="1">
    <source>
        <dbReference type="SAM" id="Coils"/>
    </source>
</evidence>
<dbReference type="KEGG" id="tet:TTHERM_00624690"/>
<dbReference type="GeneID" id="7831662"/>
<feature type="region of interest" description="Disordered" evidence="2">
    <location>
        <begin position="1"/>
        <end position="98"/>
    </location>
</feature>
<dbReference type="EMBL" id="GG662540">
    <property type="protein sequence ID" value="EAS02350.3"/>
    <property type="molecule type" value="Genomic_DNA"/>
</dbReference>
<keyword evidence="4" id="KW-1185">Reference proteome</keyword>
<feature type="coiled-coil region" evidence="1">
    <location>
        <begin position="125"/>
        <end position="187"/>
    </location>
</feature>
<protein>
    <submittedName>
        <fullName evidence="3">Uncharacterized protein</fullName>
    </submittedName>
</protein>
<accession>Q240R4</accession>
<dbReference type="Proteomes" id="UP000009168">
    <property type="component" value="Unassembled WGS sequence"/>
</dbReference>
<name>Q240R4_TETTS</name>
<proteinExistence type="predicted"/>
<feature type="compositionally biased region" description="Low complexity" evidence="2">
    <location>
        <begin position="1"/>
        <end position="17"/>
    </location>
</feature>
<dbReference type="RefSeq" id="XP_001022595.3">
    <property type="nucleotide sequence ID" value="XM_001022595.4"/>
</dbReference>
<dbReference type="AlphaFoldDB" id="Q240R4"/>
<reference evidence="4" key="1">
    <citation type="journal article" date="2006" name="PLoS Biol.">
        <title>Macronuclear genome sequence of the ciliate Tetrahymena thermophila, a model eukaryote.</title>
        <authorList>
            <person name="Eisen J.A."/>
            <person name="Coyne R.S."/>
            <person name="Wu M."/>
            <person name="Wu D."/>
            <person name="Thiagarajan M."/>
            <person name="Wortman J.R."/>
            <person name="Badger J.H."/>
            <person name="Ren Q."/>
            <person name="Amedeo P."/>
            <person name="Jones K.M."/>
            <person name="Tallon L.J."/>
            <person name="Delcher A.L."/>
            <person name="Salzberg S.L."/>
            <person name="Silva J.C."/>
            <person name="Haas B.J."/>
            <person name="Majoros W.H."/>
            <person name="Farzad M."/>
            <person name="Carlton J.M."/>
            <person name="Smith R.K. Jr."/>
            <person name="Garg J."/>
            <person name="Pearlman R.E."/>
            <person name="Karrer K.M."/>
            <person name="Sun L."/>
            <person name="Manning G."/>
            <person name="Elde N.C."/>
            <person name="Turkewitz A.P."/>
            <person name="Asai D.J."/>
            <person name="Wilkes D.E."/>
            <person name="Wang Y."/>
            <person name="Cai H."/>
            <person name="Collins K."/>
            <person name="Stewart B.A."/>
            <person name="Lee S.R."/>
            <person name="Wilamowska K."/>
            <person name="Weinberg Z."/>
            <person name="Ruzzo W.L."/>
            <person name="Wloga D."/>
            <person name="Gaertig J."/>
            <person name="Frankel J."/>
            <person name="Tsao C.-C."/>
            <person name="Gorovsky M.A."/>
            <person name="Keeling P.J."/>
            <person name="Waller R.F."/>
            <person name="Patron N.J."/>
            <person name="Cherry J.M."/>
            <person name="Stover N.A."/>
            <person name="Krieger C.J."/>
            <person name="del Toro C."/>
            <person name="Ryder H.F."/>
            <person name="Williamson S.C."/>
            <person name="Barbeau R.A."/>
            <person name="Hamilton E.P."/>
            <person name="Orias E."/>
        </authorList>
    </citation>
    <scope>NUCLEOTIDE SEQUENCE [LARGE SCALE GENOMIC DNA]</scope>
    <source>
        <strain evidence="4">SB210</strain>
    </source>
</reference>
<gene>
    <name evidence="3" type="ORF">TTHERM_00624690</name>
</gene>
<feature type="compositionally biased region" description="Polar residues" evidence="2">
    <location>
        <begin position="61"/>
        <end position="72"/>
    </location>
</feature>
<feature type="compositionally biased region" description="Polar residues" evidence="2">
    <location>
        <begin position="18"/>
        <end position="49"/>
    </location>
</feature>
<dbReference type="HOGENOM" id="CLU_830239_0_0_1"/>
<evidence type="ECO:0000313" key="4">
    <source>
        <dbReference type="Proteomes" id="UP000009168"/>
    </source>
</evidence>
<sequence length="335" mass="39159">MNYSSNKKGSSLNLSPSQDQHVYSSDEFSSPQGLQNIENNAQYKQNDSFDSPIPIKKPTNQKKTVSYNQIESLNDRESLPQQKQQNSSIRNKSAQNTQAEKQELYNMSFRNTNSQAQQVKKTYTLEEVQQLLAQEAEKYDEQQNRLVGQLYSLNEQNKALARELQNSKNMQENLLNQLEQIREVRNNSNLTHNRSASQDEFLKREQEFREAVKHQDDSIRLDKWIDALKKVEKMRKDLKEKIRKMCNTNNQSVLRLNARDLTYESKGSYSPQKYQIVYPVQIKQQQKYTKSTAFGKNYDGYLKSKHQKIDQKGQINNSLLLQKGQPTQTYLRSVI</sequence>
<keyword evidence="1" id="KW-0175">Coiled coil</keyword>
<feature type="coiled-coil region" evidence="1">
    <location>
        <begin position="221"/>
        <end position="248"/>
    </location>
</feature>